<evidence type="ECO:0000313" key="2">
    <source>
        <dbReference type="Proteomes" id="UP000799428"/>
    </source>
</evidence>
<sequence>MLWILRMPLGAPTDCLCKIAGVLSSQRINFDNTKHARQATTHAHTAYLLHPPSLLLPQALSVASVVLAASCCVLLPLQWYQYTADLRYANGRSSGPSYPFLPPIATTPQFVPHC</sequence>
<accession>A0A6G1KGN3</accession>
<gene>
    <name evidence="1" type="ORF">K504DRAFT_229462</name>
</gene>
<proteinExistence type="predicted"/>
<dbReference type="AlphaFoldDB" id="A0A6G1KGN3"/>
<keyword evidence="2" id="KW-1185">Reference proteome</keyword>
<evidence type="ECO:0000313" key="1">
    <source>
        <dbReference type="EMBL" id="KAF2711793.1"/>
    </source>
</evidence>
<dbReference type="Proteomes" id="UP000799428">
    <property type="component" value="Unassembled WGS sequence"/>
</dbReference>
<name>A0A6G1KGN3_9PLEO</name>
<organism evidence="1 2">
    <name type="scientific">Pleomassaria siparia CBS 279.74</name>
    <dbReference type="NCBI Taxonomy" id="1314801"/>
    <lineage>
        <taxon>Eukaryota</taxon>
        <taxon>Fungi</taxon>
        <taxon>Dikarya</taxon>
        <taxon>Ascomycota</taxon>
        <taxon>Pezizomycotina</taxon>
        <taxon>Dothideomycetes</taxon>
        <taxon>Pleosporomycetidae</taxon>
        <taxon>Pleosporales</taxon>
        <taxon>Pleomassariaceae</taxon>
        <taxon>Pleomassaria</taxon>
    </lineage>
</organism>
<protein>
    <submittedName>
        <fullName evidence="1">Uncharacterized protein</fullName>
    </submittedName>
</protein>
<dbReference type="EMBL" id="MU005767">
    <property type="protein sequence ID" value="KAF2711793.1"/>
    <property type="molecule type" value="Genomic_DNA"/>
</dbReference>
<reference evidence="1" key="1">
    <citation type="journal article" date="2020" name="Stud. Mycol.">
        <title>101 Dothideomycetes genomes: a test case for predicting lifestyles and emergence of pathogens.</title>
        <authorList>
            <person name="Haridas S."/>
            <person name="Albert R."/>
            <person name="Binder M."/>
            <person name="Bloem J."/>
            <person name="Labutti K."/>
            <person name="Salamov A."/>
            <person name="Andreopoulos B."/>
            <person name="Baker S."/>
            <person name="Barry K."/>
            <person name="Bills G."/>
            <person name="Bluhm B."/>
            <person name="Cannon C."/>
            <person name="Castanera R."/>
            <person name="Culley D."/>
            <person name="Daum C."/>
            <person name="Ezra D."/>
            <person name="Gonzalez J."/>
            <person name="Henrissat B."/>
            <person name="Kuo A."/>
            <person name="Liang C."/>
            <person name="Lipzen A."/>
            <person name="Lutzoni F."/>
            <person name="Magnuson J."/>
            <person name="Mondo S."/>
            <person name="Nolan M."/>
            <person name="Ohm R."/>
            <person name="Pangilinan J."/>
            <person name="Park H.-J."/>
            <person name="Ramirez L."/>
            <person name="Alfaro M."/>
            <person name="Sun H."/>
            <person name="Tritt A."/>
            <person name="Yoshinaga Y."/>
            <person name="Zwiers L.-H."/>
            <person name="Turgeon B."/>
            <person name="Goodwin S."/>
            <person name="Spatafora J."/>
            <person name="Crous P."/>
            <person name="Grigoriev I."/>
        </authorList>
    </citation>
    <scope>NUCLEOTIDE SEQUENCE</scope>
    <source>
        <strain evidence="1">CBS 279.74</strain>
    </source>
</reference>